<evidence type="ECO:0000256" key="3">
    <source>
        <dbReference type="ARBA" id="ARBA00023125"/>
    </source>
</evidence>
<dbReference type="PRINTS" id="PR00455">
    <property type="entry name" value="HTHTETR"/>
</dbReference>
<sequence>MNTTEKTQIDTRTRIIATTTDMFLQQGFSGTSMSAIAKSCNMTKASLYHHFDGKEDLFIACVTYGYTAALDALAKIADDAALSAEEKLRAGVGALYTTMITAPVGRMSPLIAEVSRAFPNVARSFHAEYIEPQRATLWRIVEEGQSSGAFRDFDKNQFFHIAFGPMVTLSLSREMFATFDDLDDHFPVDELRDGHADVLLKMLAAE</sequence>
<dbReference type="RefSeq" id="WP_076626541.1">
    <property type="nucleotide sequence ID" value="NZ_CP019312.1"/>
</dbReference>
<evidence type="ECO:0000313" key="7">
    <source>
        <dbReference type="EMBL" id="APX10674.1"/>
    </source>
</evidence>
<feature type="DNA-binding region" description="H-T-H motif" evidence="5">
    <location>
        <begin position="32"/>
        <end position="51"/>
    </location>
</feature>
<dbReference type="InterPro" id="IPR009057">
    <property type="entry name" value="Homeodomain-like_sf"/>
</dbReference>
<dbReference type="Proteomes" id="UP000186336">
    <property type="component" value="Chromosome"/>
</dbReference>
<dbReference type="PROSITE" id="PS50977">
    <property type="entry name" value="HTH_TETR_2"/>
    <property type="match status" value="1"/>
</dbReference>
<gene>
    <name evidence="7" type="ORF">BWR18_02405</name>
</gene>
<dbReference type="PANTHER" id="PTHR30055">
    <property type="entry name" value="HTH-TYPE TRANSCRIPTIONAL REGULATOR RUTR"/>
    <property type="match status" value="1"/>
</dbReference>
<proteinExistence type="predicted"/>
<dbReference type="GO" id="GO:0003700">
    <property type="term" value="F:DNA-binding transcription factor activity"/>
    <property type="evidence" value="ECO:0007669"/>
    <property type="project" value="TreeGrafter"/>
</dbReference>
<accession>A0A1P8MRM2</accession>
<reference evidence="7 8" key="1">
    <citation type="submission" date="2017-01" db="EMBL/GenBank/DDBJ databases">
        <title>Complete genome of Tateyamaria omphalii DOK1-4 isolated from seawater in Dokdo.</title>
        <authorList>
            <person name="Kim J.H."/>
            <person name="Chi W.-J."/>
        </authorList>
    </citation>
    <scope>NUCLEOTIDE SEQUENCE [LARGE SCALE GENOMIC DNA]</scope>
    <source>
        <strain evidence="7 8">DOK1-4</strain>
    </source>
</reference>
<keyword evidence="3 5" id="KW-0238">DNA-binding</keyword>
<keyword evidence="2" id="KW-0805">Transcription regulation</keyword>
<keyword evidence="1" id="KW-0678">Repressor</keyword>
<dbReference type="PANTHER" id="PTHR30055:SF175">
    <property type="entry name" value="HTH-TYPE TRANSCRIPTIONAL REPRESSOR KSTR2"/>
    <property type="match status" value="1"/>
</dbReference>
<dbReference type="AlphaFoldDB" id="A0A1P8MRM2"/>
<dbReference type="InterPro" id="IPR036271">
    <property type="entry name" value="Tet_transcr_reg_TetR-rel_C_sf"/>
</dbReference>
<dbReference type="SUPFAM" id="SSF46689">
    <property type="entry name" value="Homeodomain-like"/>
    <property type="match status" value="1"/>
</dbReference>
<dbReference type="KEGG" id="tom:BWR18_02405"/>
<evidence type="ECO:0000256" key="2">
    <source>
        <dbReference type="ARBA" id="ARBA00023015"/>
    </source>
</evidence>
<dbReference type="STRING" id="299262.BWR18_02405"/>
<evidence type="ECO:0000256" key="4">
    <source>
        <dbReference type="ARBA" id="ARBA00023163"/>
    </source>
</evidence>
<keyword evidence="8" id="KW-1185">Reference proteome</keyword>
<dbReference type="InterPro" id="IPR050109">
    <property type="entry name" value="HTH-type_TetR-like_transc_reg"/>
</dbReference>
<evidence type="ECO:0000259" key="6">
    <source>
        <dbReference type="PROSITE" id="PS50977"/>
    </source>
</evidence>
<evidence type="ECO:0000256" key="5">
    <source>
        <dbReference type="PROSITE-ProRule" id="PRU00335"/>
    </source>
</evidence>
<dbReference type="Gene3D" id="1.10.357.10">
    <property type="entry name" value="Tetracycline Repressor, domain 2"/>
    <property type="match status" value="1"/>
</dbReference>
<protein>
    <recommendedName>
        <fullName evidence="6">HTH tetR-type domain-containing protein</fullName>
    </recommendedName>
</protein>
<organism evidence="7 8">
    <name type="scientific">Tateyamaria omphalii</name>
    <dbReference type="NCBI Taxonomy" id="299262"/>
    <lineage>
        <taxon>Bacteria</taxon>
        <taxon>Pseudomonadati</taxon>
        <taxon>Pseudomonadota</taxon>
        <taxon>Alphaproteobacteria</taxon>
        <taxon>Rhodobacterales</taxon>
        <taxon>Roseobacteraceae</taxon>
        <taxon>Tateyamaria</taxon>
    </lineage>
</organism>
<feature type="domain" description="HTH tetR-type" evidence="6">
    <location>
        <begin position="9"/>
        <end position="69"/>
    </location>
</feature>
<dbReference type="SUPFAM" id="SSF48498">
    <property type="entry name" value="Tetracyclin repressor-like, C-terminal domain"/>
    <property type="match status" value="1"/>
</dbReference>
<name>A0A1P8MRM2_9RHOB</name>
<dbReference type="Gene3D" id="1.10.10.60">
    <property type="entry name" value="Homeodomain-like"/>
    <property type="match status" value="1"/>
</dbReference>
<dbReference type="EMBL" id="CP019312">
    <property type="protein sequence ID" value="APX10674.1"/>
    <property type="molecule type" value="Genomic_DNA"/>
</dbReference>
<keyword evidence="4" id="KW-0804">Transcription</keyword>
<dbReference type="InterPro" id="IPR001647">
    <property type="entry name" value="HTH_TetR"/>
</dbReference>
<dbReference type="Pfam" id="PF00440">
    <property type="entry name" value="TetR_N"/>
    <property type="match status" value="1"/>
</dbReference>
<dbReference type="GO" id="GO:0000976">
    <property type="term" value="F:transcription cis-regulatory region binding"/>
    <property type="evidence" value="ECO:0007669"/>
    <property type="project" value="TreeGrafter"/>
</dbReference>
<dbReference type="OrthoDB" id="9779746at2"/>
<evidence type="ECO:0000313" key="8">
    <source>
        <dbReference type="Proteomes" id="UP000186336"/>
    </source>
</evidence>
<evidence type="ECO:0000256" key="1">
    <source>
        <dbReference type="ARBA" id="ARBA00022491"/>
    </source>
</evidence>